<accession>A0A9N6ZER3</accession>
<dbReference type="Pfam" id="PF10607">
    <property type="entry name" value="CTLH"/>
    <property type="match status" value="1"/>
</dbReference>
<dbReference type="AlphaFoldDB" id="A0A9N6ZER3"/>
<dbReference type="InterPro" id="IPR024964">
    <property type="entry name" value="CTLH/CRA"/>
</dbReference>
<dbReference type="Pfam" id="PF08513">
    <property type="entry name" value="LisH"/>
    <property type="match status" value="1"/>
</dbReference>
<dbReference type="SMART" id="SM00668">
    <property type="entry name" value="CTLH"/>
    <property type="match status" value="1"/>
</dbReference>
<dbReference type="EMBL" id="OC989134">
    <property type="protein sequence ID" value="CAG4645789.1"/>
    <property type="molecule type" value="Genomic_DNA"/>
</dbReference>
<dbReference type="SMART" id="SM00757">
    <property type="entry name" value="CRA"/>
    <property type="match status" value="1"/>
</dbReference>
<proteinExistence type="predicted"/>
<gene>
    <name evidence="2" type="primary">EOG090X0CTI</name>
</gene>
<dbReference type="PANTHER" id="PTHR12864">
    <property type="entry name" value="RAN BINDING PROTEIN 9-RELATED"/>
    <property type="match status" value="1"/>
</dbReference>
<dbReference type="InterPro" id="IPR050618">
    <property type="entry name" value="Ubq-SigPath_Reg"/>
</dbReference>
<evidence type="ECO:0000259" key="1">
    <source>
        <dbReference type="PROSITE" id="PS50897"/>
    </source>
</evidence>
<sequence length="229" mass="26450">MSLEKNVELSKTEWMEKLEGVHLSRIDMNRIVMNYLVTEGYKEAAEKFALETGTKTPPNLQSLDERIKIRDAIQSGKMLDAIYLINKIHPELLDIDRNLFFHLQQQQFIELIRERRIEEALQFAQDQLSERGEENQLILSELERTLALLAFDNPEQSPFSDLLQISHRQRVASEVNAAILKAEHQEQTVPQLVGLMKTILWAQDELDKKKVKYPKLVDCAGAVLEDSKP</sequence>
<dbReference type="InterPro" id="IPR006595">
    <property type="entry name" value="CTLH_C"/>
</dbReference>
<dbReference type="PROSITE" id="PS50897">
    <property type="entry name" value="CTLH"/>
    <property type="match status" value="1"/>
</dbReference>
<reference evidence="2" key="1">
    <citation type="submission" date="2021-04" db="EMBL/GenBank/DDBJ databases">
        <authorList>
            <person name="Cornetti L."/>
        </authorList>
    </citation>
    <scope>NUCLEOTIDE SEQUENCE</scope>
</reference>
<evidence type="ECO:0000313" key="2">
    <source>
        <dbReference type="EMBL" id="CAG4645789.1"/>
    </source>
</evidence>
<feature type="domain" description="CTLH" evidence="1">
    <location>
        <begin position="62"/>
        <end position="119"/>
    </location>
</feature>
<dbReference type="InterPro" id="IPR013144">
    <property type="entry name" value="CRA_dom"/>
</dbReference>
<organism evidence="2">
    <name type="scientific">Lynceus sp. MCZ IZ 141354</name>
    <dbReference type="NCBI Taxonomy" id="1930659"/>
    <lineage>
        <taxon>Eukaryota</taxon>
        <taxon>Metazoa</taxon>
        <taxon>Ecdysozoa</taxon>
        <taxon>Arthropoda</taxon>
        <taxon>Crustacea</taxon>
        <taxon>Branchiopoda</taxon>
        <taxon>Diplostraca</taxon>
        <taxon>Laevicaudata</taxon>
        <taxon>Lynceidae</taxon>
        <taxon>Lynceus</taxon>
    </lineage>
</organism>
<dbReference type="InterPro" id="IPR006594">
    <property type="entry name" value="LisH"/>
</dbReference>
<name>A0A9N6ZER3_9CRUS</name>
<protein>
    <submittedName>
        <fullName evidence="2">EOG090X0CTI</fullName>
    </submittedName>
</protein>
<dbReference type="SMART" id="SM00667">
    <property type="entry name" value="LisH"/>
    <property type="match status" value="1"/>
</dbReference>
<dbReference type="PROSITE" id="PS50896">
    <property type="entry name" value="LISH"/>
    <property type="match status" value="1"/>
</dbReference>